<name>A0ABU9EFN4_LIMFS</name>
<keyword evidence="1" id="KW-1133">Transmembrane helix</keyword>
<feature type="transmembrane region" description="Helical" evidence="1">
    <location>
        <begin position="12"/>
        <end position="36"/>
    </location>
</feature>
<keyword evidence="1" id="KW-0472">Membrane</keyword>
<keyword evidence="3" id="KW-1185">Reference proteome</keyword>
<dbReference type="RefSeq" id="WP_146743423.1">
    <property type="nucleotide sequence ID" value="NZ_JBBWYZ010000003.1"/>
</dbReference>
<dbReference type="EMBL" id="JBBWYZ010000003">
    <property type="protein sequence ID" value="MEK9510738.1"/>
    <property type="molecule type" value="Genomic_DNA"/>
</dbReference>
<comment type="caution">
    <text evidence="2">The sequence shown here is derived from an EMBL/GenBank/DDBJ whole genome shotgun (WGS) entry which is preliminary data.</text>
</comment>
<reference evidence="2 3" key="1">
    <citation type="journal article" date="2024" name="Front. Microbiol.">
        <title>Transcriptomic insights into the dominance of two phototrophs throughout the water column of a tropical hypersaline-alkaline crater lake (Dziani Dzaha, Mayotte).</title>
        <authorList>
            <person name="Duperron S."/>
            <person name="Halary S."/>
            <person name="Bouly J.-P."/>
            <person name="Roussel T."/>
            <person name="Hugoni M."/>
            <person name="Bruto M."/>
            <person name="Oger P."/>
            <person name="Duval C."/>
            <person name="Woo A."/>
            <person name="Jezequiel D."/>
            <person name="Ader M."/>
            <person name="Leboulanger C."/>
            <person name="Agogue H."/>
            <person name="Grossi V."/>
            <person name="Trousselier M."/>
            <person name="Bernard C."/>
        </authorList>
    </citation>
    <scope>NUCLEOTIDE SEQUENCE [LARGE SCALE GENOMIC DNA]</scope>
    <source>
        <strain evidence="2 3">PMC 851.14</strain>
    </source>
</reference>
<organism evidence="2 3">
    <name type="scientific">Limnospira fusiformis PMC 851.14</name>
    <dbReference type="NCBI Taxonomy" id="2219512"/>
    <lineage>
        <taxon>Bacteria</taxon>
        <taxon>Bacillati</taxon>
        <taxon>Cyanobacteriota</taxon>
        <taxon>Cyanophyceae</taxon>
        <taxon>Oscillatoriophycideae</taxon>
        <taxon>Oscillatoriales</taxon>
        <taxon>Sirenicapillariaceae</taxon>
        <taxon>Limnospira</taxon>
    </lineage>
</organism>
<sequence length="62" mass="7212">MRSSSDLQMRSHFYTILQLLPPTSLYPFLSGFIWVFPILSLDNFTDSPSPNTHRYSPRPQPL</sequence>
<keyword evidence="1" id="KW-0812">Transmembrane</keyword>
<protein>
    <submittedName>
        <fullName evidence="2">Uncharacterized protein</fullName>
    </submittedName>
</protein>
<proteinExistence type="predicted"/>
<evidence type="ECO:0000313" key="2">
    <source>
        <dbReference type="EMBL" id="MEK9510738.1"/>
    </source>
</evidence>
<evidence type="ECO:0000313" key="3">
    <source>
        <dbReference type="Proteomes" id="UP001387447"/>
    </source>
</evidence>
<gene>
    <name evidence="2" type="ORF">AAEJ74_03325</name>
</gene>
<accession>A0ABU9EFN4</accession>
<evidence type="ECO:0000256" key="1">
    <source>
        <dbReference type="SAM" id="Phobius"/>
    </source>
</evidence>
<dbReference type="Proteomes" id="UP001387447">
    <property type="component" value="Unassembled WGS sequence"/>
</dbReference>